<name>A0A2V3IL68_9FLOR</name>
<feature type="compositionally biased region" description="Basic and acidic residues" evidence="1">
    <location>
        <begin position="135"/>
        <end position="157"/>
    </location>
</feature>
<reference evidence="3 4" key="1">
    <citation type="journal article" date="2018" name="Mol. Biol. Evol.">
        <title>Analysis of the draft genome of the red seaweed Gracilariopsis chorda provides insights into genome size evolution in Rhodophyta.</title>
        <authorList>
            <person name="Lee J."/>
            <person name="Yang E.C."/>
            <person name="Graf L."/>
            <person name="Yang J.H."/>
            <person name="Qiu H."/>
            <person name="Zel Zion U."/>
            <person name="Chan C.X."/>
            <person name="Stephens T.G."/>
            <person name="Weber A.P.M."/>
            <person name="Boo G.H."/>
            <person name="Boo S.M."/>
            <person name="Kim K.M."/>
            <person name="Shin Y."/>
            <person name="Jung M."/>
            <person name="Lee S.J."/>
            <person name="Yim H.S."/>
            <person name="Lee J.H."/>
            <person name="Bhattacharya D."/>
            <person name="Yoon H.S."/>
        </authorList>
    </citation>
    <scope>NUCLEOTIDE SEQUENCE [LARGE SCALE GENOMIC DNA]</scope>
    <source>
        <strain evidence="3 4">SKKU-2015</strain>
        <tissue evidence="3">Whole body</tissue>
    </source>
</reference>
<gene>
    <name evidence="3" type="ORF">BWQ96_08382</name>
</gene>
<evidence type="ECO:0000256" key="1">
    <source>
        <dbReference type="SAM" id="MobiDB-lite"/>
    </source>
</evidence>
<evidence type="ECO:0000313" key="3">
    <source>
        <dbReference type="EMBL" id="PXF41880.1"/>
    </source>
</evidence>
<evidence type="ECO:0000256" key="2">
    <source>
        <dbReference type="SAM" id="SignalP"/>
    </source>
</evidence>
<keyword evidence="4" id="KW-1185">Reference proteome</keyword>
<feature type="chain" id="PRO_5016150153" evidence="2">
    <location>
        <begin position="19"/>
        <end position="217"/>
    </location>
</feature>
<dbReference type="AlphaFoldDB" id="A0A2V3IL68"/>
<proteinExistence type="predicted"/>
<sequence>MKFIFALGLYVCLSEAVGASIGMGRETTIRYRPSVAPTPHYTATTTAPPTAQYAATQPSYATPTPPPEGYTAPETSAPTTDEKYTTETDNMCWMETKKCCYIEKADGYECKDYYAHKYARCYAKFKYVRRCDKAESHGKPEKPKPRVEKSKCQKVHYDQNYGPHVEGYPTDAESEWYDSEELPKKPYGVKGEPQYPAPRYEAEPVYANSGYETPPRY</sequence>
<feature type="signal peptide" evidence="2">
    <location>
        <begin position="1"/>
        <end position="18"/>
    </location>
</feature>
<organism evidence="3 4">
    <name type="scientific">Gracilariopsis chorda</name>
    <dbReference type="NCBI Taxonomy" id="448386"/>
    <lineage>
        <taxon>Eukaryota</taxon>
        <taxon>Rhodophyta</taxon>
        <taxon>Florideophyceae</taxon>
        <taxon>Rhodymeniophycidae</taxon>
        <taxon>Gracilariales</taxon>
        <taxon>Gracilariaceae</taxon>
        <taxon>Gracilariopsis</taxon>
    </lineage>
</organism>
<feature type="region of interest" description="Disordered" evidence="1">
    <location>
        <begin position="135"/>
        <end position="217"/>
    </location>
</feature>
<feature type="region of interest" description="Disordered" evidence="1">
    <location>
        <begin position="54"/>
        <end position="82"/>
    </location>
</feature>
<keyword evidence="2" id="KW-0732">Signal</keyword>
<dbReference type="OrthoDB" id="10403046at2759"/>
<dbReference type="EMBL" id="NBIV01000187">
    <property type="protein sequence ID" value="PXF41880.1"/>
    <property type="molecule type" value="Genomic_DNA"/>
</dbReference>
<evidence type="ECO:0000313" key="4">
    <source>
        <dbReference type="Proteomes" id="UP000247409"/>
    </source>
</evidence>
<accession>A0A2V3IL68</accession>
<protein>
    <submittedName>
        <fullName evidence="3">Uncharacterized protein</fullName>
    </submittedName>
</protein>
<comment type="caution">
    <text evidence="3">The sequence shown here is derived from an EMBL/GenBank/DDBJ whole genome shotgun (WGS) entry which is preliminary data.</text>
</comment>
<dbReference type="Proteomes" id="UP000247409">
    <property type="component" value="Unassembled WGS sequence"/>
</dbReference>